<evidence type="ECO:0000259" key="2">
    <source>
        <dbReference type="Pfam" id="PF14028"/>
    </source>
</evidence>
<dbReference type="RefSeq" id="WP_344264482.1">
    <property type="nucleotide sequence ID" value="NZ_BAAAMJ010000052.1"/>
</dbReference>
<name>A0ABN2PR75_9ACTN</name>
<dbReference type="Proteomes" id="UP001501303">
    <property type="component" value="Unassembled WGS sequence"/>
</dbReference>
<proteinExistence type="predicted"/>
<dbReference type="InterPro" id="IPR023809">
    <property type="entry name" value="Thiopep_bacteriocin_synth_dom"/>
</dbReference>
<dbReference type="Pfam" id="PF04738">
    <property type="entry name" value="Lant_dehydr_N"/>
    <property type="match status" value="1"/>
</dbReference>
<sequence length="1035" mass="111504">MQSYRAVDAALVRATVRSGQPPASPWPDANDPARAETARGWLVQAWERAEVAEAVGFASPALASRVADVLAGRDLPPAQLRRVITSVARYLVRMRGRATPFGAFAGVAPLRFGAACAAPLGRADQLRAKADARWLAEVIARLESCAEVRRRLPVQVNSLVAVRGDRLVVPWAPHASRAARGASAVVSVRRSRAVETVVELARSPMRGGDLLGKLSAELPQASTERLEKMLAELIACGLLISGLRPPATSRDGLAHLLARLDAIDAAGIGEVSALVEELRGIHAELALIGKAREEKPVRRRMRALSGVVEQPMMVDLRIDGSMTLPQAVADEAAGAADALARATPHPAGDPRLRDFHTRFVERYGVGALVRIDELIDPTHGLGFPPHYADDEDRTGLDPRLSHRDERLLALAQQAALDGAREVELSEGFLDQLTVHAPVRPRPAPHVELCAEVHASTVADLNHGAFRLAVRGVSRSGLALSGRFVDLLPAGDQQRMADQYGRLPTTVDGALAAQLSFPPRYPKLENVARAPRLLPTVLSLAEHREPADDDLGLDDLAVTTDGDRLYVVSVSRQCVVEPVVVNAAARRAWPPVARLLVDIARSGTAAVSPFAWGAASVLPFLPRVRYRRSVLCPARWRIDAPALPAPGAPREEWTRTVALLRDRLGLPAWVSVGDADRLLRLNLDEAMDVDLLRAHLDQATRSAESVTIAEAPTPADHGWSDGRPHEIVVPLAAARPSAPAPAIVTRVATAAAPLIGTEHGVLPGGQVLFAKLYGDPTHINAVLTGRLSRLLTELGHPTWWFIRYRHPRSHLRLRFHLHPEHYGPAVAALGAWAAELRRHGLTGDLDLSTHRPEIARYGPGEAMDAAHELFTADSAAAVAQIRALAAARDIYPRALTAASMINLAAAMTGGRSVGMRWLLDRRPSRTVGALPREAVRQAIHLADPADDYTALRSVAEGELIAEAWQNRHRAAARYAASLARTPDAPAPETVLVSLLHMHHIRAVGIDADGERITDRVARAVALAWSARSNTPRGGER</sequence>
<protein>
    <submittedName>
        <fullName evidence="3">Lantibiotic dehydratase</fullName>
    </submittedName>
</protein>
<evidence type="ECO:0000259" key="1">
    <source>
        <dbReference type="Pfam" id="PF04738"/>
    </source>
</evidence>
<comment type="caution">
    <text evidence="3">The sequence shown here is derived from an EMBL/GenBank/DDBJ whole genome shotgun (WGS) entry which is preliminary data.</text>
</comment>
<dbReference type="Pfam" id="PF14028">
    <property type="entry name" value="Lant_dehydr_C"/>
    <property type="match status" value="1"/>
</dbReference>
<keyword evidence="4" id="KW-1185">Reference proteome</keyword>
<accession>A0ABN2PR75</accession>
<reference evidence="3 4" key="1">
    <citation type="journal article" date="2019" name="Int. J. Syst. Evol. Microbiol.">
        <title>The Global Catalogue of Microorganisms (GCM) 10K type strain sequencing project: providing services to taxonomists for standard genome sequencing and annotation.</title>
        <authorList>
            <consortium name="The Broad Institute Genomics Platform"/>
            <consortium name="The Broad Institute Genome Sequencing Center for Infectious Disease"/>
            <person name="Wu L."/>
            <person name="Ma J."/>
        </authorList>
    </citation>
    <scope>NUCLEOTIDE SEQUENCE [LARGE SCALE GENOMIC DNA]</scope>
    <source>
        <strain evidence="3 4">JCM 13581</strain>
    </source>
</reference>
<gene>
    <name evidence="3" type="ORF">GCM10009716_39990</name>
</gene>
<evidence type="ECO:0000313" key="4">
    <source>
        <dbReference type="Proteomes" id="UP001501303"/>
    </source>
</evidence>
<evidence type="ECO:0000313" key="3">
    <source>
        <dbReference type="EMBL" id="GAA1928160.1"/>
    </source>
</evidence>
<feature type="domain" description="Lantibiotic dehydratase N-terminal" evidence="1">
    <location>
        <begin position="48"/>
        <end position="691"/>
    </location>
</feature>
<dbReference type="InterPro" id="IPR006827">
    <property type="entry name" value="Lant_deHydtase_N"/>
</dbReference>
<dbReference type="NCBIfam" id="TIGR03891">
    <property type="entry name" value="thiopep_ocin"/>
    <property type="match status" value="1"/>
</dbReference>
<feature type="domain" description="Thiopeptide-type bacteriocin biosynthesis" evidence="2">
    <location>
        <begin position="767"/>
        <end position="1012"/>
    </location>
</feature>
<organism evidence="3 4">
    <name type="scientific">Streptomyces sodiiphilus</name>
    <dbReference type="NCBI Taxonomy" id="226217"/>
    <lineage>
        <taxon>Bacteria</taxon>
        <taxon>Bacillati</taxon>
        <taxon>Actinomycetota</taxon>
        <taxon>Actinomycetes</taxon>
        <taxon>Kitasatosporales</taxon>
        <taxon>Streptomycetaceae</taxon>
        <taxon>Streptomyces</taxon>
    </lineage>
</organism>
<dbReference type="EMBL" id="BAAAMJ010000052">
    <property type="protein sequence ID" value="GAA1928160.1"/>
    <property type="molecule type" value="Genomic_DNA"/>
</dbReference>